<dbReference type="SUPFAM" id="SSF54695">
    <property type="entry name" value="POZ domain"/>
    <property type="match status" value="1"/>
</dbReference>
<organism evidence="2">
    <name type="scientific">Pseudo-nitzschia australis</name>
    <dbReference type="NCBI Taxonomy" id="44445"/>
    <lineage>
        <taxon>Eukaryota</taxon>
        <taxon>Sar</taxon>
        <taxon>Stramenopiles</taxon>
        <taxon>Ochrophyta</taxon>
        <taxon>Bacillariophyta</taxon>
        <taxon>Bacillariophyceae</taxon>
        <taxon>Bacillariophycidae</taxon>
        <taxon>Bacillariales</taxon>
        <taxon>Bacillariaceae</taxon>
        <taxon>Pseudo-nitzschia</taxon>
    </lineage>
</organism>
<feature type="domain" description="BTB" evidence="1">
    <location>
        <begin position="1"/>
        <end position="75"/>
    </location>
</feature>
<evidence type="ECO:0000313" key="2">
    <source>
        <dbReference type="EMBL" id="CAE0723025.1"/>
    </source>
</evidence>
<evidence type="ECO:0000259" key="1">
    <source>
        <dbReference type="PROSITE" id="PS50097"/>
    </source>
</evidence>
<dbReference type="InterPro" id="IPR000210">
    <property type="entry name" value="BTB/POZ_dom"/>
</dbReference>
<dbReference type="PROSITE" id="PS50097">
    <property type="entry name" value="BTB"/>
    <property type="match status" value="1"/>
</dbReference>
<dbReference type="CDD" id="cd18186">
    <property type="entry name" value="BTB_POZ_ZBTB_KLHL-like"/>
    <property type="match status" value="1"/>
</dbReference>
<accession>A0A7S4EM11</accession>
<name>A0A7S4EM11_9STRA</name>
<dbReference type="Gene3D" id="3.30.710.10">
    <property type="entry name" value="Potassium Channel Kv1.1, Chain A"/>
    <property type="match status" value="1"/>
</dbReference>
<dbReference type="Pfam" id="PF00651">
    <property type="entry name" value="BTB"/>
    <property type="match status" value="1"/>
</dbReference>
<proteinExistence type="predicted"/>
<reference evidence="2" key="1">
    <citation type="submission" date="2021-01" db="EMBL/GenBank/DDBJ databases">
        <authorList>
            <person name="Corre E."/>
            <person name="Pelletier E."/>
            <person name="Niang G."/>
            <person name="Scheremetjew M."/>
            <person name="Finn R."/>
            <person name="Kale V."/>
            <person name="Holt S."/>
            <person name="Cochrane G."/>
            <person name="Meng A."/>
            <person name="Brown T."/>
            <person name="Cohen L."/>
        </authorList>
    </citation>
    <scope>NUCLEOTIDE SEQUENCE</scope>
    <source>
        <strain evidence="2">10249 10 AB</strain>
    </source>
</reference>
<gene>
    <name evidence="2" type="ORF">PAUS00366_LOCUS15781</name>
</gene>
<sequence length="299" mass="34213">MMGTLEKSYAIHQTIMASRSKYFQRLMFGGYYSESHQKQTSMELPREFCKSGVVSMKDFETFLDWCYWEQVKLTPSNAIGVMCLSDYFCADDLKAETEVCIENFLQSCNFQQQQQQQQRQNDAKVKAAGLAILYRNAKITGLEHIQDAVANICARNPSYMSKEFKLTESLRDVDFWVAVFQRKASGRKLRSVTGSEESWSTYFADYIRDYPETVDAESFKFLTSKAFLPKLSNSAASCLMEHEMRLLGTDSNTFSSSSTGKVVLDRDPKNERVEPPTCLQQRCIEALFEQGSCIKALYD</sequence>
<dbReference type="InterPro" id="IPR011333">
    <property type="entry name" value="SKP1/BTB/POZ_sf"/>
</dbReference>
<protein>
    <recommendedName>
        <fullName evidence="1">BTB domain-containing protein</fullName>
    </recommendedName>
</protein>
<dbReference type="EMBL" id="HBIX01022651">
    <property type="protein sequence ID" value="CAE0723025.1"/>
    <property type="molecule type" value="Transcribed_RNA"/>
</dbReference>
<dbReference type="AlphaFoldDB" id="A0A7S4EM11"/>